<evidence type="ECO:0000256" key="1">
    <source>
        <dbReference type="SAM" id="MobiDB-lite"/>
    </source>
</evidence>
<protein>
    <recommendedName>
        <fullName evidence="4">DUF4005 domain-containing protein</fullName>
    </recommendedName>
</protein>
<organism evidence="2">
    <name type="scientific">Oryza glumipatula</name>
    <dbReference type="NCBI Taxonomy" id="40148"/>
    <lineage>
        <taxon>Eukaryota</taxon>
        <taxon>Viridiplantae</taxon>
        <taxon>Streptophyta</taxon>
        <taxon>Embryophyta</taxon>
        <taxon>Tracheophyta</taxon>
        <taxon>Spermatophyta</taxon>
        <taxon>Magnoliopsida</taxon>
        <taxon>Liliopsida</taxon>
        <taxon>Poales</taxon>
        <taxon>Poaceae</taxon>
        <taxon>BOP clade</taxon>
        <taxon>Oryzoideae</taxon>
        <taxon>Oryzeae</taxon>
        <taxon>Oryzinae</taxon>
        <taxon>Oryza</taxon>
    </lineage>
</organism>
<evidence type="ECO:0008006" key="4">
    <source>
        <dbReference type="Google" id="ProtNLM"/>
    </source>
</evidence>
<feature type="compositionally biased region" description="Low complexity" evidence="1">
    <location>
        <begin position="95"/>
        <end position="112"/>
    </location>
</feature>
<dbReference type="EnsemblPlants" id="OGLUM08G23580.1">
    <property type="protein sequence ID" value="OGLUM08G23580.1"/>
    <property type="gene ID" value="OGLUM08G23580"/>
</dbReference>
<reference evidence="2" key="2">
    <citation type="submission" date="2018-05" db="EMBL/GenBank/DDBJ databases">
        <title>OgluRS3 (Oryza glumaepatula Reference Sequence Version 3).</title>
        <authorList>
            <person name="Zhang J."/>
            <person name="Kudrna D."/>
            <person name="Lee S."/>
            <person name="Talag J."/>
            <person name="Welchert J."/>
            <person name="Wing R.A."/>
        </authorList>
    </citation>
    <scope>NUCLEOTIDE SEQUENCE [LARGE SCALE GENOMIC DNA]</scope>
</reference>
<dbReference type="AlphaFoldDB" id="A0A0E0AYE2"/>
<evidence type="ECO:0000313" key="3">
    <source>
        <dbReference type="Proteomes" id="UP000026961"/>
    </source>
</evidence>
<feature type="region of interest" description="Disordered" evidence="1">
    <location>
        <begin position="35"/>
        <end position="157"/>
    </location>
</feature>
<feature type="compositionally biased region" description="Polar residues" evidence="1">
    <location>
        <begin position="39"/>
        <end position="48"/>
    </location>
</feature>
<sequence length="157" mass="16631">METNTSLFFFFAGLAENNSCQMAFQKELPISRPVKPSASRLSGKTGATKTLLRSMLPTPDSSSKKNIYRGAPAPSSISNEKRSTYAAIMSRHQKPVAATAPTASTSSRNAPSYTLTDAIDSTLGADDIGSGSTRRQACPPAATRGTKELQLDGKQNS</sequence>
<dbReference type="Gramene" id="OGLUM08G23580.1">
    <property type="protein sequence ID" value="OGLUM08G23580.1"/>
    <property type="gene ID" value="OGLUM08G23580"/>
</dbReference>
<evidence type="ECO:0000313" key="2">
    <source>
        <dbReference type="EnsemblPlants" id="OGLUM08G23580.1"/>
    </source>
</evidence>
<dbReference type="Proteomes" id="UP000026961">
    <property type="component" value="Chromosome 8"/>
</dbReference>
<proteinExistence type="predicted"/>
<accession>A0A0E0AYE2</accession>
<keyword evidence="3" id="KW-1185">Reference proteome</keyword>
<reference evidence="2" key="1">
    <citation type="submission" date="2015-04" db="UniProtKB">
        <authorList>
            <consortium name="EnsemblPlants"/>
        </authorList>
    </citation>
    <scope>IDENTIFICATION</scope>
</reference>
<dbReference type="HOGENOM" id="CLU_1680653_0_0_1"/>
<name>A0A0E0AYE2_9ORYZ</name>